<evidence type="ECO:0000313" key="2">
    <source>
        <dbReference type="Proteomes" id="UP000319424"/>
    </source>
</evidence>
<dbReference type="EMBL" id="VJXW01000004">
    <property type="protein sequence ID" value="TRW27807.1"/>
    <property type="molecule type" value="Genomic_DNA"/>
</dbReference>
<comment type="caution">
    <text evidence="1">The sequence shown here is derived from an EMBL/GenBank/DDBJ whole genome shotgun (WGS) entry which is preliminary data.</text>
</comment>
<name>A0A552VBF7_9FIRM</name>
<reference evidence="1 2" key="1">
    <citation type="submission" date="2019-07" db="EMBL/GenBank/DDBJ databases">
        <title>Criibacterium bergeronii gen. nov., sp. nov. isolated from human clinical samples.</title>
        <authorList>
            <person name="Maheux A.F."/>
            <person name="Boudreau D.K."/>
            <person name="Berube E."/>
            <person name="Brodeur S."/>
            <person name="Bernard K.A."/>
            <person name="Abed J.Y."/>
            <person name="Ducrey E."/>
            <person name="Guay E.F."/>
            <person name="Raymond F."/>
            <person name="Corbeil J."/>
            <person name="Domingo M.-C."/>
            <person name="Roy P.H."/>
            <person name="Boissinot M."/>
            <person name="Tocheva E.I."/>
            <person name="Omar R.F."/>
        </authorList>
    </citation>
    <scope>NUCLEOTIDE SEQUENCE [LARGE SCALE GENOMIC DNA]</scope>
    <source>
        <strain evidence="1 2">CCRI-24246</strain>
    </source>
</reference>
<dbReference type="RefSeq" id="WP_144015861.1">
    <property type="nucleotide sequence ID" value="NZ_VJXW01000004.1"/>
</dbReference>
<organism evidence="1 2">
    <name type="scientific">Criibacterium bergeronii</name>
    <dbReference type="NCBI Taxonomy" id="1871336"/>
    <lineage>
        <taxon>Bacteria</taxon>
        <taxon>Bacillati</taxon>
        <taxon>Bacillota</taxon>
        <taxon>Clostridia</taxon>
        <taxon>Peptostreptococcales</taxon>
        <taxon>Filifactoraceae</taxon>
        <taxon>Criibacterium</taxon>
    </lineage>
</organism>
<accession>A0A552VBF7</accession>
<protein>
    <recommendedName>
        <fullName evidence="3">S-layer homology domain-containing protein</fullName>
    </recommendedName>
</protein>
<dbReference type="AlphaFoldDB" id="A0A552VBF7"/>
<proteinExistence type="predicted"/>
<gene>
    <name evidence="1" type="ORF">FL857_04360</name>
</gene>
<evidence type="ECO:0008006" key="3">
    <source>
        <dbReference type="Google" id="ProtNLM"/>
    </source>
</evidence>
<dbReference type="Proteomes" id="UP000319424">
    <property type="component" value="Unassembled WGS sequence"/>
</dbReference>
<evidence type="ECO:0000313" key="1">
    <source>
        <dbReference type="EMBL" id="TRW27807.1"/>
    </source>
</evidence>
<dbReference type="OrthoDB" id="1813813at2"/>
<sequence length="91" mass="10725">MKKQRILGLLVGMMIVLVIVLIPKMEVNAATGYTDLKPWQDRIVQFYLDNGYLEKTSDRFGPNDVVTNRELARVFYNTFKKYTPKYEQEFL</sequence>